<reference evidence="4 5" key="1">
    <citation type="submission" date="2016-02" db="EMBL/GenBank/DDBJ databases">
        <title>Genome analysis of coral dinoflagellate symbionts highlights evolutionary adaptations to a symbiotic lifestyle.</title>
        <authorList>
            <person name="Aranda M."/>
            <person name="Li Y."/>
            <person name="Liew Y.J."/>
            <person name="Baumgarten S."/>
            <person name="Simakov O."/>
            <person name="Wilson M."/>
            <person name="Piel J."/>
            <person name="Ashoor H."/>
            <person name="Bougouffa S."/>
            <person name="Bajic V.B."/>
            <person name="Ryu T."/>
            <person name="Ravasi T."/>
            <person name="Bayer T."/>
            <person name="Micklem G."/>
            <person name="Kim H."/>
            <person name="Bhak J."/>
            <person name="Lajeunesse T.C."/>
            <person name="Voolstra C.R."/>
        </authorList>
    </citation>
    <scope>NUCLEOTIDE SEQUENCE [LARGE SCALE GENOMIC DNA]</scope>
    <source>
        <strain evidence="4 5">CCMP2467</strain>
    </source>
</reference>
<protein>
    <recommendedName>
        <fullName evidence="3">C3H1-type domain-containing protein</fullName>
    </recommendedName>
</protein>
<feature type="region of interest" description="Disordered" evidence="2">
    <location>
        <begin position="72"/>
        <end position="159"/>
    </location>
</feature>
<name>A0A1Q9DW60_SYMMI</name>
<evidence type="ECO:0000313" key="5">
    <source>
        <dbReference type="Proteomes" id="UP000186817"/>
    </source>
</evidence>
<dbReference type="PROSITE" id="PS50103">
    <property type="entry name" value="ZF_C3H1"/>
    <property type="match status" value="1"/>
</dbReference>
<feature type="region of interest" description="Disordered" evidence="2">
    <location>
        <begin position="13"/>
        <end position="38"/>
    </location>
</feature>
<evidence type="ECO:0000313" key="4">
    <source>
        <dbReference type="EMBL" id="OLP99402.1"/>
    </source>
</evidence>
<accession>A0A1Q9DW60</accession>
<sequence length="204" mass="22532">MMKVVYRRSFIDVDDEEESPAPSIFRSRSAPPARDRELQWDAESDQVNRELEDLAQRAQELLPVLVCGYKDEASDNEDTATATTATQSSTVLEGSDSEPALTESTPTPASDMCETRIQVDPDAVNPAPPLDPGSNGRQAELDRDDADPASRFNRGSRGHPEVCGKPCIFFSLGKCENGDMCGYCHLRHQRPHRPTLLSNGNQFH</sequence>
<dbReference type="GO" id="GO:0008270">
    <property type="term" value="F:zinc ion binding"/>
    <property type="evidence" value="ECO:0007669"/>
    <property type="project" value="UniProtKB-KW"/>
</dbReference>
<feature type="domain" description="C3H1-type" evidence="3">
    <location>
        <begin position="166"/>
        <end position="188"/>
    </location>
</feature>
<dbReference type="OrthoDB" id="447574at2759"/>
<evidence type="ECO:0000256" key="2">
    <source>
        <dbReference type="SAM" id="MobiDB-lite"/>
    </source>
</evidence>
<organism evidence="4 5">
    <name type="scientific">Symbiodinium microadriaticum</name>
    <name type="common">Dinoflagellate</name>
    <name type="synonym">Zooxanthella microadriatica</name>
    <dbReference type="NCBI Taxonomy" id="2951"/>
    <lineage>
        <taxon>Eukaryota</taxon>
        <taxon>Sar</taxon>
        <taxon>Alveolata</taxon>
        <taxon>Dinophyceae</taxon>
        <taxon>Suessiales</taxon>
        <taxon>Symbiodiniaceae</taxon>
        <taxon>Symbiodinium</taxon>
    </lineage>
</organism>
<feature type="zinc finger region" description="C3H1-type" evidence="1">
    <location>
        <begin position="166"/>
        <end position="188"/>
    </location>
</feature>
<gene>
    <name evidence="4" type="ORF">AK812_SmicGene18034</name>
</gene>
<keyword evidence="5" id="KW-1185">Reference proteome</keyword>
<keyword evidence="1" id="KW-0863">Zinc-finger</keyword>
<dbReference type="AlphaFoldDB" id="A0A1Q9DW60"/>
<evidence type="ECO:0000259" key="3">
    <source>
        <dbReference type="PROSITE" id="PS50103"/>
    </source>
</evidence>
<proteinExistence type="predicted"/>
<dbReference type="Proteomes" id="UP000186817">
    <property type="component" value="Unassembled WGS sequence"/>
</dbReference>
<dbReference type="InterPro" id="IPR000571">
    <property type="entry name" value="Znf_CCCH"/>
</dbReference>
<dbReference type="EMBL" id="LSRX01000363">
    <property type="protein sequence ID" value="OLP99402.1"/>
    <property type="molecule type" value="Genomic_DNA"/>
</dbReference>
<evidence type="ECO:0000256" key="1">
    <source>
        <dbReference type="PROSITE-ProRule" id="PRU00723"/>
    </source>
</evidence>
<comment type="caution">
    <text evidence="4">The sequence shown here is derived from an EMBL/GenBank/DDBJ whole genome shotgun (WGS) entry which is preliminary data.</text>
</comment>
<keyword evidence="1" id="KW-0479">Metal-binding</keyword>
<keyword evidence="1" id="KW-0862">Zinc</keyword>